<dbReference type="InterPro" id="IPR036388">
    <property type="entry name" value="WH-like_DNA-bd_sf"/>
</dbReference>
<dbReference type="PROSITE" id="PS51118">
    <property type="entry name" value="HTH_HXLR"/>
    <property type="match status" value="1"/>
</dbReference>
<sequence>MYTRKIPIDYDCGIVVAMEVVLSKWKFCLLDGISKGRTRPRDLLKLVRGISRRVLQAQLKELELHGLLSKTVYREIPLHVEYRLTHEGRSLLPIIAELDKWGLAFSPRLKKFMEEQEAAPQPAHEQAAS</sequence>
<gene>
    <name evidence="5" type="ORF">C7T94_06260</name>
</gene>
<reference evidence="5 6" key="1">
    <citation type="submission" date="2018-03" db="EMBL/GenBank/DDBJ databases">
        <authorList>
            <person name="Keele B.F."/>
        </authorList>
    </citation>
    <scope>NUCLEOTIDE SEQUENCE [LARGE SCALE GENOMIC DNA]</scope>
    <source>
        <strain evidence="5 6">YL28-9</strain>
    </source>
</reference>
<keyword evidence="3" id="KW-0804">Transcription</keyword>
<dbReference type="AlphaFoldDB" id="A0A2T3HPG1"/>
<comment type="caution">
    <text evidence="5">The sequence shown here is derived from an EMBL/GenBank/DDBJ whole genome shotgun (WGS) entry which is preliminary data.</text>
</comment>
<evidence type="ECO:0000256" key="1">
    <source>
        <dbReference type="ARBA" id="ARBA00023015"/>
    </source>
</evidence>
<dbReference type="InterPro" id="IPR036390">
    <property type="entry name" value="WH_DNA-bd_sf"/>
</dbReference>
<organism evidence="5 6">
    <name type="scientific">Pedobacter yulinensis</name>
    <dbReference type="NCBI Taxonomy" id="2126353"/>
    <lineage>
        <taxon>Bacteria</taxon>
        <taxon>Pseudomonadati</taxon>
        <taxon>Bacteroidota</taxon>
        <taxon>Sphingobacteriia</taxon>
        <taxon>Sphingobacteriales</taxon>
        <taxon>Sphingobacteriaceae</taxon>
        <taxon>Pedobacter</taxon>
    </lineage>
</organism>
<protein>
    <submittedName>
        <fullName evidence="5">Transcriptional regulator</fullName>
    </submittedName>
</protein>
<dbReference type="InterPro" id="IPR002577">
    <property type="entry name" value="HTH_HxlR"/>
</dbReference>
<keyword evidence="1" id="KW-0805">Transcription regulation</keyword>
<evidence type="ECO:0000256" key="2">
    <source>
        <dbReference type="ARBA" id="ARBA00023125"/>
    </source>
</evidence>
<dbReference type="Gene3D" id="1.10.10.10">
    <property type="entry name" value="Winged helix-like DNA-binding domain superfamily/Winged helix DNA-binding domain"/>
    <property type="match status" value="1"/>
</dbReference>
<dbReference type="Pfam" id="PF01638">
    <property type="entry name" value="HxlR"/>
    <property type="match status" value="1"/>
</dbReference>
<evidence type="ECO:0000256" key="3">
    <source>
        <dbReference type="ARBA" id="ARBA00023163"/>
    </source>
</evidence>
<accession>A0A2T3HPG1</accession>
<feature type="domain" description="HTH hxlR-type" evidence="4">
    <location>
        <begin position="12"/>
        <end position="110"/>
    </location>
</feature>
<dbReference type="OrthoDB" id="8231503at2"/>
<evidence type="ECO:0000313" key="6">
    <source>
        <dbReference type="Proteomes" id="UP000240912"/>
    </source>
</evidence>
<proteinExistence type="predicted"/>
<evidence type="ECO:0000259" key="4">
    <source>
        <dbReference type="PROSITE" id="PS51118"/>
    </source>
</evidence>
<dbReference type="SUPFAM" id="SSF46785">
    <property type="entry name" value="Winged helix' DNA-binding domain"/>
    <property type="match status" value="1"/>
</dbReference>
<keyword evidence="2" id="KW-0238">DNA-binding</keyword>
<dbReference type="Proteomes" id="UP000240912">
    <property type="component" value="Unassembled WGS sequence"/>
</dbReference>
<dbReference type="GO" id="GO:0003677">
    <property type="term" value="F:DNA binding"/>
    <property type="evidence" value="ECO:0007669"/>
    <property type="project" value="UniProtKB-KW"/>
</dbReference>
<name>A0A2T3HPG1_9SPHI</name>
<dbReference type="RefSeq" id="WP_107214415.1">
    <property type="nucleotide sequence ID" value="NZ_KZ686268.1"/>
</dbReference>
<dbReference type="EMBL" id="PYLS01000004">
    <property type="protein sequence ID" value="PST84316.1"/>
    <property type="molecule type" value="Genomic_DNA"/>
</dbReference>
<dbReference type="PANTHER" id="PTHR33204">
    <property type="entry name" value="TRANSCRIPTIONAL REGULATOR, MARR FAMILY"/>
    <property type="match status" value="1"/>
</dbReference>
<keyword evidence="6" id="KW-1185">Reference proteome</keyword>
<evidence type="ECO:0000313" key="5">
    <source>
        <dbReference type="EMBL" id="PST84316.1"/>
    </source>
</evidence>